<proteinExistence type="predicted"/>
<organism evidence="2 3">
    <name type="scientific">Candidatus Niyogibacteria bacterium RIFCSPLOWO2_01_FULL_45_48</name>
    <dbReference type="NCBI Taxonomy" id="1801724"/>
    <lineage>
        <taxon>Bacteria</taxon>
        <taxon>Candidatus Niyogiibacteriota</taxon>
    </lineage>
</organism>
<gene>
    <name evidence="2" type="ORF">A2931_00330</name>
</gene>
<name>A0A1G2EVA4_9BACT</name>
<reference evidence="2 3" key="1">
    <citation type="journal article" date="2016" name="Nat. Commun.">
        <title>Thousands of microbial genomes shed light on interconnected biogeochemical processes in an aquifer system.</title>
        <authorList>
            <person name="Anantharaman K."/>
            <person name="Brown C.T."/>
            <person name="Hug L.A."/>
            <person name="Sharon I."/>
            <person name="Castelle C.J."/>
            <person name="Probst A.J."/>
            <person name="Thomas B.C."/>
            <person name="Singh A."/>
            <person name="Wilkins M.J."/>
            <person name="Karaoz U."/>
            <person name="Brodie E.L."/>
            <person name="Williams K.H."/>
            <person name="Hubbard S.S."/>
            <person name="Banfield J.F."/>
        </authorList>
    </citation>
    <scope>NUCLEOTIDE SEQUENCE [LARGE SCALE GENOMIC DNA]</scope>
</reference>
<evidence type="ECO:0000256" key="1">
    <source>
        <dbReference type="SAM" id="MobiDB-lite"/>
    </source>
</evidence>
<dbReference type="SUPFAM" id="SSF88874">
    <property type="entry name" value="Receptor-binding domain of short tail fibre protein gp12"/>
    <property type="match status" value="1"/>
</dbReference>
<accession>A0A1G2EVA4</accession>
<evidence type="ECO:0000313" key="3">
    <source>
        <dbReference type="Proteomes" id="UP000177486"/>
    </source>
</evidence>
<dbReference type="AlphaFoldDB" id="A0A1G2EVA4"/>
<evidence type="ECO:0000313" key="2">
    <source>
        <dbReference type="EMBL" id="OGZ29735.1"/>
    </source>
</evidence>
<sequence length="259" mass="28545">MKKYFKKLKKKHGEYLQKFLQITTGLAVVLALALIANASWIPPSQPPPNANVSQPLNVSGTTQTKTGKLNFTWFEDQDQPGYYVDPGSNSWLYRLYSYDIRSDIFYDRNNTNYYVDPNSTSVFNTVSLGGVSRSSWPGDIPSGMIAMFSSGCPSGWSRFSALDGRYPRGSSSYGGTGGAETHSHSGTTASAGSHRHFIPYFSWGGNNNVIVGSAASSHNDYVDRTEKYTDYAGDHSHSFNTNSASNIDPYLNMVFCQKN</sequence>
<protein>
    <submittedName>
        <fullName evidence="2">Uncharacterized protein</fullName>
    </submittedName>
</protein>
<feature type="region of interest" description="Disordered" evidence="1">
    <location>
        <begin position="170"/>
        <end position="190"/>
    </location>
</feature>
<dbReference type="Proteomes" id="UP000177486">
    <property type="component" value="Unassembled WGS sequence"/>
</dbReference>
<dbReference type="EMBL" id="MHMQ01000032">
    <property type="protein sequence ID" value="OGZ29735.1"/>
    <property type="molecule type" value="Genomic_DNA"/>
</dbReference>
<comment type="caution">
    <text evidence="2">The sequence shown here is derived from an EMBL/GenBank/DDBJ whole genome shotgun (WGS) entry which is preliminary data.</text>
</comment>